<feature type="transmembrane region" description="Helical" evidence="1">
    <location>
        <begin position="248"/>
        <end position="267"/>
    </location>
</feature>
<proteinExistence type="predicted"/>
<feature type="transmembrane region" description="Helical" evidence="1">
    <location>
        <begin position="307"/>
        <end position="324"/>
    </location>
</feature>
<evidence type="ECO:0000313" key="3">
    <source>
        <dbReference type="EMBL" id="MDN4580289.1"/>
    </source>
</evidence>
<gene>
    <name evidence="2" type="ORF">DBA34_16170</name>
    <name evidence="3" type="ORF">DBB29_19475</name>
</gene>
<feature type="transmembrane region" description="Helical" evidence="1">
    <location>
        <begin position="93"/>
        <end position="115"/>
    </location>
</feature>
<reference evidence="2" key="1">
    <citation type="submission" date="2018-04" db="EMBL/GenBank/DDBJ databases">
        <authorList>
            <person name="Jy Z."/>
        </authorList>
    </citation>
    <scope>NUCLEOTIDE SEQUENCE</scope>
    <source>
        <strain evidence="3">AS13</strain>
        <strain evidence="2">LA18</strain>
    </source>
</reference>
<protein>
    <recommendedName>
        <fullName evidence="6">Glycosyltransferase RgtA/B/C/D-like domain-containing protein</fullName>
    </recommendedName>
</protein>
<feature type="transmembrane region" description="Helical" evidence="1">
    <location>
        <begin position="358"/>
        <end position="379"/>
    </location>
</feature>
<feature type="transmembrane region" description="Helical" evidence="1">
    <location>
        <begin position="122"/>
        <end position="138"/>
    </location>
</feature>
<feature type="transmembrane region" description="Helical" evidence="1">
    <location>
        <begin position="274"/>
        <end position="295"/>
    </location>
</feature>
<evidence type="ECO:0008006" key="6">
    <source>
        <dbReference type="Google" id="ProtNLM"/>
    </source>
</evidence>
<evidence type="ECO:0000313" key="4">
    <source>
        <dbReference type="Proteomes" id="UP001172788"/>
    </source>
</evidence>
<comment type="caution">
    <text evidence="2">The sequence shown here is derived from an EMBL/GenBank/DDBJ whole genome shotgun (WGS) entry which is preliminary data.</text>
</comment>
<feature type="transmembrane region" description="Helical" evidence="1">
    <location>
        <begin position="336"/>
        <end position="352"/>
    </location>
</feature>
<sequence length="593" mass="63112">MGVYLLVLVLNFSRYGLDFTDESFYLASIAHPDAYALNIPVSLFGFVYHPIFSLLRGDIGALRQANILTTFSLGWALSFVIIRQAFAGSQRSAAQYALLALGLAPMSLISLSAWLITPNYNALTFEALMLAVTGLLLLDEPQARLVRIGVALVALGGLLTFAAKPTSAAILAVIFVVYSAFRGARHLRRMAVAGVLAFAMLLALAVWIDGSPVAFVERLRRSADALRALGSGQELSKIFRIDAPDYTASTYMIAALAASVVTLVGIGMARGGRLIRAGGVAVCAGIACVAIWLSVDGWHTGNQPNSAIFAISCACVLGAVVARGGQGFSSVPHRQLWLAVVLCMLPHVAAFGTNNNYWHSGATVAFFWGLAAVVACAAIASVTQRYLMLLPFVFVMQICAAVVIDNAISSPYRQPQSLRLNTASFEFPGGGRLVFAEDYRAYLTDAITQARSGGLTAGTPMIDLTGRSPGVLYALQTRMLGQPWLVGAYPGSDLLAMTSLDTVDCDDIGRAWLLDEPGGPRNLSVRSVLAHFGADPDRDYVRVGELMTPPGAGGHPLSYRQYLLKPTRLPSAASAACLASRASLSARLKENNK</sequence>
<dbReference type="Proteomes" id="UP001172788">
    <property type="component" value="Unassembled WGS sequence"/>
</dbReference>
<name>A0AAW7MPT0_9BURK</name>
<keyword evidence="4" id="KW-1185">Reference proteome</keyword>
<feature type="transmembrane region" description="Helical" evidence="1">
    <location>
        <begin position="386"/>
        <end position="404"/>
    </location>
</feature>
<organism evidence="2 5">
    <name type="scientific">Pandoraea cepalis</name>
    <dbReference type="NCBI Taxonomy" id="2508294"/>
    <lineage>
        <taxon>Bacteria</taxon>
        <taxon>Pseudomonadati</taxon>
        <taxon>Pseudomonadota</taxon>
        <taxon>Betaproteobacteria</taxon>
        <taxon>Burkholderiales</taxon>
        <taxon>Burkholderiaceae</taxon>
        <taxon>Pandoraea</taxon>
    </lineage>
</organism>
<evidence type="ECO:0000313" key="5">
    <source>
        <dbReference type="Proteomes" id="UP001172791"/>
    </source>
</evidence>
<evidence type="ECO:0000256" key="1">
    <source>
        <dbReference type="SAM" id="Phobius"/>
    </source>
</evidence>
<keyword evidence="1" id="KW-1133">Transmembrane helix</keyword>
<dbReference type="EMBL" id="QAIC01000040">
    <property type="protein sequence ID" value="MDN4574786.1"/>
    <property type="molecule type" value="Genomic_DNA"/>
</dbReference>
<evidence type="ECO:0000313" key="2">
    <source>
        <dbReference type="EMBL" id="MDN4574786.1"/>
    </source>
</evidence>
<dbReference type="Proteomes" id="UP001172791">
    <property type="component" value="Unassembled WGS sequence"/>
</dbReference>
<feature type="transmembrane region" description="Helical" evidence="1">
    <location>
        <begin position="67"/>
        <end position="87"/>
    </location>
</feature>
<feature type="transmembrane region" description="Helical" evidence="1">
    <location>
        <begin position="190"/>
        <end position="208"/>
    </location>
</feature>
<keyword evidence="1" id="KW-0472">Membrane</keyword>
<dbReference type="AlphaFoldDB" id="A0AAW7MPT0"/>
<dbReference type="EMBL" id="QAID01000043">
    <property type="protein sequence ID" value="MDN4580289.1"/>
    <property type="molecule type" value="Genomic_DNA"/>
</dbReference>
<feature type="transmembrane region" description="Helical" evidence="1">
    <location>
        <begin position="150"/>
        <end position="178"/>
    </location>
</feature>
<accession>A0AAW7MPT0</accession>
<keyword evidence="1" id="KW-0812">Transmembrane</keyword>